<accession>A0A5B7K7D8</accession>
<evidence type="ECO:0000313" key="3">
    <source>
        <dbReference type="Proteomes" id="UP000324222"/>
    </source>
</evidence>
<keyword evidence="3" id="KW-1185">Reference proteome</keyword>
<evidence type="ECO:0000256" key="1">
    <source>
        <dbReference type="SAM" id="Phobius"/>
    </source>
</evidence>
<keyword evidence="1" id="KW-0472">Membrane</keyword>
<evidence type="ECO:0000313" key="2">
    <source>
        <dbReference type="EMBL" id="MPD02726.1"/>
    </source>
</evidence>
<dbReference type="EMBL" id="VSRR010132821">
    <property type="protein sequence ID" value="MPD02726.1"/>
    <property type="molecule type" value="Genomic_DNA"/>
</dbReference>
<feature type="transmembrane region" description="Helical" evidence="1">
    <location>
        <begin position="67"/>
        <end position="88"/>
    </location>
</feature>
<protein>
    <submittedName>
        <fullName evidence="2">Uncharacterized protein</fullName>
    </submittedName>
</protein>
<comment type="caution">
    <text evidence="2">The sequence shown here is derived from an EMBL/GenBank/DDBJ whole genome shotgun (WGS) entry which is preliminary data.</text>
</comment>
<dbReference type="AlphaFoldDB" id="A0A5B7K7D8"/>
<reference evidence="2 3" key="1">
    <citation type="submission" date="2019-05" db="EMBL/GenBank/DDBJ databases">
        <title>Another draft genome of Portunus trituberculatus and its Hox gene families provides insights of decapod evolution.</title>
        <authorList>
            <person name="Jeong J.-H."/>
            <person name="Song I."/>
            <person name="Kim S."/>
            <person name="Choi T."/>
            <person name="Kim D."/>
            <person name="Ryu S."/>
            <person name="Kim W."/>
        </authorList>
    </citation>
    <scope>NUCLEOTIDE SEQUENCE [LARGE SCALE GENOMIC DNA]</scope>
    <source>
        <tissue evidence="2">Muscle</tissue>
    </source>
</reference>
<name>A0A5B7K7D8_PORTR</name>
<feature type="transmembrane region" description="Helical" evidence="1">
    <location>
        <begin position="36"/>
        <end position="55"/>
    </location>
</feature>
<organism evidence="2 3">
    <name type="scientific">Portunus trituberculatus</name>
    <name type="common">Swimming crab</name>
    <name type="synonym">Neptunus trituberculatus</name>
    <dbReference type="NCBI Taxonomy" id="210409"/>
    <lineage>
        <taxon>Eukaryota</taxon>
        <taxon>Metazoa</taxon>
        <taxon>Ecdysozoa</taxon>
        <taxon>Arthropoda</taxon>
        <taxon>Crustacea</taxon>
        <taxon>Multicrustacea</taxon>
        <taxon>Malacostraca</taxon>
        <taxon>Eumalacostraca</taxon>
        <taxon>Eucarida</taxon>
        <taxon>Decapoda</taxon>
        <taxon>Pleocyemata</taxon>
        <taxon>Brachyura</taxon>
        <taxon>Eubrachyura</taxon>
        <taxon>Portunoidea</taxon>
        <taxon>Portunidae</taxon>
        <taxon>Portuninae</taxon>
        <taxon>Portunus</taxon>
    </lineage>
</organism>
<gene>
    <name evidence="2" type="ORF">E2C01_098324</name>
</gene>
<sequence>MNITSDLALALNPITIRPGIVTTTITATLHTRDNKYTLQVCVCVCVCLGCFICILQCSSGTHSDLSPYLIFIQFFLKFLHTFCCYNLLTQAVPDVHRPV</sequence>
<keyword evidence="1" id="KW-1133">Transmembrane helix</keyword>
<dbReference type="Proteomes" id="UP000324222">
    <property type="component" value="Unassembled WGS sequence"/>
</dbReference>
<keyword evidence="1" id="KW-0812">Transmembrane</keyword>
<proteinExistence type="predicted"/>